<evidence type="ECO:0000259" key="17">
    <source>
        <dbReference type="PROSITE" id="PS50238"/>
    </source>
</evidence>
<dbReference type="FunFam" id="2.30.30.40:FF:000030">
    <property type="entry name" value="rho GTPase-activating protein 32 isoform X2"/>
    <property type="match status" value="1"/>
</dbReference>
<feature type="region of interest" description="Disordered" evidence="15">
    <location>
        <begin position="1"/>
        <end position="37"/>
    </location>
</feature>
<organism evidence="18">
    <name type="scientific">Balaenoptera musculus</name>
    <name type="common">Blue whale</name>
    <dbReference type="NCBI Taxonomy" id="9771"/>
    <lineage>
        <taxon>Eukaryota</taxon>
        <taxon>Metazoa</taxon>
        <taxon>Chordata</taxon>
        <taxon>Craniata</taxon>
        <taxon>Vertebrata</taxon>
        <taxon>Euteleostomi</taxon>
        <taxon>Mammalia</taxon>
        <taxon>Eutheria</taxon>
        <taxon>Laurasiatheria</taxon>
        <taxon>Artiodactyla</taxon>
        <taxon>Whippomorpha</taxon>
        <taxon>Cetacea</taxon>
        <taxon>Mysticeti</taxon>
        <taxon>Balaenopteridae</taxon>
        <taxon>Balaenoptera</taxon>
    </lineage>
</organism>
<dbReference type="GO" id="GO:0019901">
    <property type="term" value="F:protein kinase binding"/>
    <property type="evidence" value="ECO:0007669"/>
    <property type="project" value="Ensembl"/>
</dbReference>
<dbReference type="GO" id="GO:0005938">
    <property type="term" value="C:cell cortex"/>
    <property type="evidence" value="ECO:0007669"/>
    <property type="project" value="TreeGrafter"/>
</dbReference>
<dbReference type="InterPro" id="IPR001452">
    <property type="entry name" value="SH3_domain"/>
</dbReference>
<dbReference type="GO" id="GO:0032991">
    <property type="term" value="C:protein-containing complex"/>
    <property type="evidence" value="ECO:0007669"/>
    <property type="project" value="Ensembl"/>
</dbReference>
<feature type="compositionally biased region" description="Polar residues" evidence="15">
    <location>
        <begin position="754"/>
        <end position="770"/>
    </location>
</feature>
<feature type="compositionally biased region" description="Low complexity" evidence="15">
    <location>
        <begin position="828"/>
        <end position="841"/>
    </location>
</feature>
<dbReference type="GO" id="GO:0005794">
    <property type="term" value="C:Golgi apparatus"/>
    <property type="evidence" value="ECO:0007669"/>
    <property type="project" value="TreeGrafter"/>
</dbReference>
<dbReference type="GO" id="GO:0007264">
    <property type="term" value="P:small GTPase-mediated signal transduction"/>
    <property type="evidence" value="ECO:0007669"/>
    <property type="project" value="TreeGrafter"/>
</dbReference>
<feature type="compositionally biased region" description="Polar residues" evidence="15">
    <location>
        <begin position="1117"/>
        <end position="1130"/>
    </location>
</feature>
<evidence type="ECO:0000256" key="8">
    <source>
        <dbReference type="ARBA" id="ARBA00053764"/>
    </source>
</evidence>
<evidence type="ECO:0000256" key="3">
    <source>
        <dbReference type="ARBA" id="ARBA00022448"/>
    </source>
</evidence>
<feature type="compositionally biased region" description="Basic and acidic residues" evidence="15">
    <location>
        <begin position="572"/>
        <end position="584"/>
    </location>
</feature>
<keyword evidence="3" id="KW-0813">Transport</keyword>
<dbReference type="Pfam" id="PF07653">
    <property type="entry name" value="SH3_2"/>
    <property type="match status" value="1"/>
</dbReference>
<feature type="region of interest" description="Disordered" evidence="15">
    <location>
        <begin position="552"/>
        <end position="669"/>
    </location>
</feature>
<feature type="compositionally biased region" description="Low complexity" evidence="15">
    <location>
        <begin position="655"/>
        <end position="669"/>
    </location>
</feature>
<dbReference type="CDD" id="cd04384">
    <property type="entry name" value="RhoGAP_CdGAP"/>
    <property type="match status" value="1"/>
</dbReference>
<comment type="function">
    <text evidence="8">May be involved in several stages of intracellular trafficking. Could play an important role in the regulation of glucose transport by insulin. May act as a downstream effector of RHOQ/TC10 in the regulation of insulin-stimulated glucose transport.</text>
</comment>
<evidence type="ECO:0000256" key="13">
    <source>
        <dbReference type="ARBA" id="ARBA00083411"/>
    </source>
</evidence>
<feature type="region of interest" description="Disordered" evidence="15">
    <location>
        <begin position="702"/>
        <end position="849"/>
    </location>
</feature>
<dbReference type="SMART" id="SM00326">
    <property type="entry name" value="SH3"/>
    <property type="match status" value="1"/>
</dbReference>
<dbReference type="PANTHER" id="PTHR15729:SF11">
    <property type="entry name" value="RHO GTPASE-ACTIVATING PROTEIN 33"/>
    <property type="match status" value="1"/>
</dbReference>
<dbReference type="InterPro" id="IPR008936">
    <property type="entry name" value="Rho_GTPase_activation_prot"/>
</dbReference>
<dbReference type="PROSITE" id="PS50238">
    <property type="entry name" value="RHOGAP"/>
    <property type="match status" value="1"/>
</dbReference>
<dbReference type="InterPro" id="IPR036028">
    <property type="entry name" value="SH3-like_dom_sf"/>
</dbReference>
<evidence type="ECO:0000256" key="11">
    <source>
        <dbReference type="ARBA" id="ARBA00075193"/>
    </source>
</evidence>
<feature type="compositionally biased region" description="Low complexity" evidence="15">
    <location>
        <begin position="1019"/>
        <end position="1033"/>
    </location>
</feature>
<dbReference type="AlphaFoldDB" id="A0A8C0E5N5"/>
<evidence type="ECO:0000256" key="7">
    <source>
        <dbReference type="ARBA" id="ARBA00022927"/>
    </source>
</evidence>
<dbReference type="GO" id="GO:0035091">
    <property type="term" value="F:phosphatidylinositol binding"/>
    <property type="evidence" value="ECO:0007669"/>
    <property type="project" value="InterPro"/>
</dbReference>
<evidence type="ECO:0000256" key="12">
    <source>
        <dbReference type="ARBA" id="ARBA00075457"/>
    </source>
</evidence>
<evidence type="ECO:0000256" key="6">
    <source>
        <dbReference type="ARBA" id="ARBA00022553"/>
    </source>
</evidence>
<accession>A0A8C0E5N5</accession>
<keyword evidence="2 14" id="KW-0728">SH3 domain</keyword>
<evidence type="ECO:0000256" key="15">
    <source>
        <dbReference type="SAM" id="MobiDB-lite"/>
    </source>
</evidence>
<feature type="compositionally biased region" description="Polar residues" evidence="15">
    <location>
        <begin position="625"/>
        <end position="645"/>
    </location>
</feature>
<dbReference type="Gene3D" id="1.10.555.10">
    <property type="entry name" value="Rho GTPase activation protein"/>
    <property type="match status" value="1"/>
</dbReference>
<dbReference type="InterPro" id="IPR051576">
    <property type="entry name" value="PX-Rho_GAP"/>
</dbReference>
<dbReference type="SUPFAM" id="SSF64268">
    <property type="entry name" value="PX domain"/>
    <property type="match status" value="1"/>
</dbReference>
<dbReference type="Gene3D" id="3.30.1520.10">
    <property type="entry name" value="Phox-like domain"/>
    <property type="match status" value="1"/>
</dbReference>
<name>A0A8C0E5N5_BALMU</name>
<evidence type="ECO:0000256" key="2">
    <source>
        <dbReference type="ARBA" id="ARBA00022443"/>
    </source>
</evidence>
<gene>
    <name evidence="18" type="primary">ARHGAP33</name>
</gene>
<dbReference type="SUPFAM" id="SSF50044">
    <property type="entry name" value="SH3-domain"/>
    <property type="match status" value="1"/>
</dbReference>
<dbReference type="GO" id="GO:0015629">
    <property type="term" value="C:actin cytoskeleton"/>
    <property type="evidence" value="ECO:0007669"/>
    <property type="project" value="TreeGrafter"/>
</dbReference>
<dbReference type="GO" id="GO:0150052">
    <property type="term" value="P:regulation of postsynapse assembly"/>
    <property type="evidence" value="ECO:0007669"/>
    <property type="project" value="Ensembl"/>
</dbReference>
<feature type="domain" description="Rho-GAP" evidence="17">
    <location>
        <begin position="315"/>
        <end position="510"/>
    </location>
</feature>
<dbReference type="GO" id="GO:0098978">
    <property type="term" value="C:glutamatergic synapse"/>
    <property type="evidence" value="ECO:0007669"/>
    <property type="project" value="Ensembl"/>
</dbReference>
<feature type="compositionally biased region" description="Low complexity" evidence="15">
    <location>
        <begin position="740"/>
        <end position="752"/>
    </location>
</feature>
<proteinExistence type="inferred from homology"/>
<dbReference type="InterPro" id="IPR036871">
    <property type="entry name" value="PX_dom_sf"/>
</dbReference>
<evidence type="ECO:0000256" key="9">
    <source>
        <dbReference type="ARBA" id="ARBA00065948"/>
    </source>
</evidence>
<dbReference type="GO" id="GO:0005096">
    <property type="term" value="F:GTPase activator activity"/>
    <property type="evidence" value="ECO:0007669"/>
    <property type="project" value="UniProtKB-KW"/>
</dbReference>
<evidence type="ECO:0000256" key="5">
    <source>
        <dbReference type="ARBA" id="ARBA00022481"/>
    </source>
</evidence>
<keyword evidence="5" id="KW-0488">Methylation</keyword>
<evidence type="ECO:0000259" key="16">
    <source>
        <dbReference type="PROSITE" id="PS50002"/>
    </source>
</evidence>
<keyword evidence="6" id="KW-0597">Phosphoprotein</keyword>
<evidence type="ECO:0000256" key="1">
    <source>
        <dbReference type="ARBA" id="ARBA00008795"/>
    </source>
</evidence>
<dbReference type="GO" id="GO:0001650">
    <property type="term" value="C:fibrillar center"/>
    <property type="evidence" value="ECO:0007669"/>
    <property type="project" value="TreeGrafter"/>
</dbReference>
<evidence type="ECO:0000256" key="14">
    <source>
        <dbReference type="PROSITE-ProRule" id="PRU00192"/>
    </source>
</evidence>
<dbReference type="SUPFAM" id="SSF48350">
    <property type="entry name" value="GTPase activation domain, GAP"/>
    <property type="match status" value="1"/>
</dbReference>
<feature type="compositionally biased region" description="Polar residues" evidence="15">
    <location>
        <begin position="815"/>
        <end position="827"/>
    </location>
</feature>
<dbReference type="SMART" id="SM00324">
    <property type="entry name" value="RhoGAP"/>
    <property type="match status" value="1"/>
</dbReference>
<evidence type="ECO:0000313" key="18">
    <source>
        <dbReference type="Ensembl" id="ENSBMSP00010030483.1"/>
    </source>
</evidence>
<dbReference type="Ensembl" id="ENSBMST00010033533.1">
    <property type="protein sequence ID" value="ENSBMSP00010030483.1"/>
    <property type="gene ID" value="ENSBMSG00010022022.1"/>
</dbReference>
<dbReference type="FunFam" id="3.30.1520.10:FF:000095">
    <property type="entry name" value="Rho GTPase-activating protein 33"/>
    <property type="match status" value="1"/>
</dbReference>
<feature type="region of interest" description="Disordered" evidence="15">
    <location>
        <begin position="991"/>
        <end position="1130"/>
    </location>
</feature>
<feature type="region of interest" description="Disordered" evidence="15">
    <location>
        <begin position="250"/>
        <end position="276"/>
    </location>
</feature>
<comment type="subunit">
    <text evidence="9">Specifically interacts with CDC42 and RHOQ/TC10 through its Rho-GAP domain. Interacts with NEK6.</text>
</comment>
<dbReference type="GO" id="GO:0005886">
    <property type="term" value="C:plasma membrane"/>
    <property type="evidence" value="ECO:0007669"/>
    <property type="project" value="Ensembl"/>
</dbReference>
<feature type="region of interest" description="Disordered" evidence="15">
    <location>
        <begin position="934"/>
        <end position="978"/>
    </location>
</feature>
<dbReference type="CDD" id="cd11835">
    <property type="entry name" value="SH3_ARHGAP32_33"/>
    <property type="match status" value="1"/>
</dbReference>
<sequence>MVARSTDSLDGPGEGSVQPLPPAGGPSVKGKAGKRLSAPRGPFPRLADCAHFHYENVDFGHIQLLLSPEREGPSFSGENELVFGVQVTCQGRSWPVLRSYDDFRSLDAHLHRCIFDRRFSCLPELPPPPEGARAAQMLVPLLLQYLETLSGLVDSNLNCGPVLTWMELDNHGRRLLLSEEASLNIPAVAAAHVVKRYTAQAPDELSFEVGDIVSVIDMPPTEDRSWWRGKRGFQVGFFPSECVELFTERPGPGLKGDADGPPGGVPAPQGISSLTSAVPRPRGKLAGLLRTFMHSRPSRQRLRQRGILRQRVFGCDLGEHLSNSGQDVPQVLRCCSEFIEAHGVVDGIYRLSGVSSNIQRLRHEFDSERIPELSGPAFLQDIHSVSSLCKLYFRELPNPLLTYQLYGKFSEAMSVPGEEERLVRVHDVIQQLPPPHYRTLEYLLRHLARMARHSANTSMHARNLAIVWAPNLLRSMELESVGLGGAAAFREVRVQSVVVEFLLTHVDVLFSDTFTSAGLDPAGRCLLPRPKSLAGSGPSTRLLTLEEAQARTQGRLGTPAEPTTSKAPASPVERRKGERGEKQRKPGGSSWKTFFALGWGPSIPRKKPLPWLGGTRARPPPSGSRPDTVTLRSTKSEESLSSQASGAELLGAGGTPASATPAPALSPSPGLRPHLIPLLLRGAEAQLSDTCQQEICSKLALPGPRGAQGQHGAGMDSPLLPPPLSLLRPGGAPPPPPKNPARLMALALAERAQQVAQRQSQKEQGSTPSAPHSPFHGSLSLEVGSEPPGTSGSGPPPHSLAHSGAWAPGPPPSLPRQQIDGSLVRSQRPTGTSRRGPRGPSQVSAQLRTGGRCRDVPEMAAHSLCSVPPQVPTPGFFSSAPRECLPSFLGVPRPGLYALGSPSFQPSSPAPVWRSPLGPPAPLDRGENLYYEIEAGEGSPYSGPTRSWSPLRSMPPDRLNASYGMLGQSPPLHRSPDFLLSYPPPPSCFPHDHLGYSAPQHPARRPTRPEPLYVNLALGPRGPSPASSSSSSPPAHPRSRSDPGPPAPRLPQKQRAPWGHHTPHRVPGSWGPPDPLPYRAAPPAYGRGGEHHRGSLYRNGGQGREGAGPPPPYPTPSWSFHSEGQTRSYC</sequence>
<dbReference type="GeneTree" id="ENSGT00940000155110"/>
<protein>
    <recommendedName>
        <fullName evidence="10">Rho GTPase-activating protein 33</fullName>
    </recommendedName>
    <alternativeName>
        <fullName evidence="13">Rho-type GTPase-activating protein 33</fullName>
    </alternativeName>
    <alternativeName>
        <fullName evidence="11">Sorting nexin-26</fullName>
    </alternativeName>
    <alternativeName>
        <fullName evidence="12">Tc10/CDC42 GTPase-activating protein</fullName>
    </alternativeName>
</protein>
<evidence type="ECO:0000256" key="10">
    <source>
        <dbReference type="ARBA" id="ARBA00070262"/>
    </source>
</evidence>
<reference evidence="18" key="1">
    <citation type="submission" date="2023-09" db="UniProtKB">
        <authorList>
            <consortium name="Ensembl"/>
        </authorList>
    </citation>
    <scope>IDENTIFICATION</scope>
</reference>
<dbReference type="GO" id="GO:0005654">
    <property type="term" value="C:nucleoplasm"/>
    <property type="evidence" value="ECO:0007669"/>
    <property type="project" value="TreeGrafter"/>
</dbReference>
<dbReference type="Gene3D" id="2.30.30.40">
    <property type="entry name" value="SH3 Domains"/>
    <property type="match status" value="1"/>
</dbReference>
<dbReference type="Pfam" id="PF00620">
    <property type="entry name" value="RhoGAP"/>
    <property type="match status" value="1"/>
</dbReference>
<dbReference type="GO" id="GO:0015031">
    <property type="term" value="P:protein transport"/>
    <property type="evidence" value="ECO:0007669"/>
    <property type="project" value="UniProtKB-KW"/>
</dbReference>
<keyword evidence="7" id="KW-0653">Protein transport</keyword>
<dbReference type="PROSITE" id="PS50002">
    <property type="entry name" value="SH3"/>
    <property type="match status" value="1"/>
</dbReference>
<dbReference type="InterPro" id="IPR000198">
    <property type="entry name" value="RhoGAP_dom"/>
</dbReference>
<comment type="similarity">
    <text evidence="1">Belongs to the PX domain-containing GAP family.</text>
</comment>
<dbReference type="FunFam" id="1.10.555.10:FF:000002">
    <property type="entry name" value="rho GTPase-activating protein 32 isoform X1"/>
    <property type="match status" value="1"/>
</dbReference>
<evidence type="ECO:0000256" key="4">
    <source>
        <dbReference type="ARBA" id="ARBA00022468"/>
    </source>
</evidence>
<keyword evidence="4" id="KW-0343">GTPase activation</keyword>
<dbReference type="PANTHER" id="PTHR15729">
    <property type="entry name" value="CDC42 GTPASE-ACTIVATING PROTEIN"/>
    <property type="match status" value="1"/>
</dbReference>
<feature type="domain" description="SH3" evidence="16">
    <location>
        <begin position="186"/>
        <end position="248"/>
    </location>
</feature>